<dbReference type="OrthoDB" id="102178at2"/>
<evidence type="ECO:0000256" key="1">
    <source>
        <dbReference type="ARBA" id="ARBA00023235"/>
    </source>
</evidence>
<gene>
    <name evidence="3" type="ORF">SAMN05428963_10954</name>
</gene>
<dbReference type="SUPFAM" id="SSF53743">
    <property type="entry name" value="FucI/AraA N-terminal and middle domains"/>
    <property type="match status" value="1"/>
</dbReference>
<evidence type="ECO:0000313" key="3">
    <source>
        <dbReference type="EMBL" id="SKA23988.1"/>
    </source>
</evidence>
<dbReference type="InterPro" id="IPR005763">
    <property type="entry name" value="Fucose_isomerase"/>
</dbReference>
<dbReference type="GO" id="GO:0008736">
    <property type="term" value="F:L-fucose isomerase activity"/>
    <property type="evidence" value="ECO:0007669"/>
    <property type="project" value="InterPro"/>
</dbReference>
<dbReference type="EMBL" id="FUXL01000009">
    <property type="protein sequence ID" value="SKA23988.1"/>
    <property type="molecule type" value="Genomic_DNA"/>
</dbReference>
<name>A0A1T4S7V6_9HYPH</name>
<keyword evidence="4" id="KW-1185">Reference proteome</keyword>
<dbReference type="GO" id="GO:0005737">
    <property type="term" value="C:cytoplasm"/>
    <property type="evidence" value="ECO:0007669"/>
    <property type="project" value="InterPro"/>
</dbReference>
<dbReference type="Proteomes" id="UP000190135">
    <property type="component" value="Unassembled WGS sequence"/>
</dbReference>
<reference evidence="4" key="1">
    <citation type="submission" date="2017-02" db="EMBL/GenBank/DDBJ databases">
        <authorList>
            <person name="Varghese N."/>
            <person name="Submissions S."/>
        </authorList>
    </citation>
    <scope>NUCLEOTIDE SEQUENCE [LARGE SCALE GENOMIC DNA]</scope>
    <source>
        <strain evidence="4">USBA 369</strain>
    </source>
</reference>
<evidence type="ECO:0000313" key="4">
    <source>
        <dbReference type="Proteomes" id="UP000190135"/>
    </source>
</evidence>
<accession>A0A1T4S7V6</accession>
<dbReference type="GO" id="GO:0042355">
    <property type="term" value="P:L-fucose catabolic process"/>
    <property type="evidence" value="ECO:0007669"/>
    <property type="project" value="TreeGrafter"/>
</dbReference>
<keyword evidence="1 3" id="KW-0413">Isomerase</keyword>
<dbReference type="GO" id="GO:0008790">
    <property type="term" value="F:arabinose isomerase activity"/>
    <property type="evidence" value="ECO:0007669"/>
    <property type="project" value="TreeGrafter"/>
</dbReference>
<dbReference type="GO" id="GO:0019571">
    <property type="term" value="P:D-arabinose catabolic process"/>
    <property type="evidence" value="ECO:0007669"/>
    <property type="project" value="TreeGrafter"/>
</dbReference>
<sequence>MNDRTTIVMVASGDLRPSANETCWPTQEAMEAQLTAAIERLGGKVERGHAYDPVRKHGFIASQKEGLEVFSKIDPNAPLIVAESVWQYSQHVLAGLIAHKGPILTVANWSGTWPGLVGLLNLNGSLTKAGVAYSTLWSETFEDEWFVGKLKQWLEVGKVGHDTSHVHAYAGSQDAEAAALARTIADDLRTRRSIMGIFDEGCMGMYNAIIPDELLFPLGVFKERLSQSALYHATTQVPEEEAKAAFDWLVAKGLKFHFGTDGAKELTPDQVVTQCKMYIAAVRMAETFGCETIGIQYQQGLKDLLPASDLVEGLLNNDDRPPVTGADGKIIRDGKAVVHFNEVDECAGLDALMTNRIHRALGQPVETTLHDLRWGDVDRSGSTDDYVWVFEISGAVPAAHHEGGYAGSSSMRQPPMFFPFGGGTLRGVAKAGELVWSRIFIENGQLKMDIGRGKAVTLPEEESERRWKLTDYAWPIMHGVLYGVSRDQMMARHKANHIQVVYATDAAAADKAMRAKAALAAELGLEVALCGTAADGSPLRG</sequence>
<dbReference type="RefSeq" id="WP_078708998.1">
    <property type="nucleotide sequence ID" value="NZ_FUXL01000009.1"/>
</dbReference>
<dbReference type="PANTHER" id="PTHR37840">
    <property type="entry name" value="L-FUCOSE ISOMERASE"/>
    <property type="match status" value="1"/>
</dbReference>
<dbReference type="STRING" id="1365950.SAMN05428963_10954"/>
<keyword evidence="2" id="KW-0119">Carbohydrate metabolism</keyword>
<organism evidence="3 4">
    <name type="scientific">Consotaella salsifontis</name>
    <dbReference type="NCBI Taxonomy" id="1365950"/>
    <lineage>
        <taxon>Bacteria</taxon>
        <taxon>Pseudomonadati</taxon>
        <taxon>Pseudomonadota</taxon>
        <taxon>Alphaproteobacteria</taxon>
        <taxon>Hyphomicrobiales</taxon>
        <taxon>Aurantimonadaceae</taxon>
        <taxon>Consotaella</taxon>
    </lineage>
</organism>
<dbReference type="PANTHER" id="PTHR37840:SF1">
    <property type="entry name" value="L-FUCOSE ISOMERASE"/>
    <property type="match status" value="1"/>
</dbReference>
<evidence type="ECO:0000256" key="2">
    <source>
        <dbReference type="ARBA" id="ARBA00023277"/>
    </source>
</evidence>
<dbReference type="AlphaFoldDB" id="A0A1T4S7V6"/>
<proteinExistence type="predicted"/>
<dbReference type="InterPro" id="IPR009015">
    <property type="entry name" value="Fucose_isomerase_N/cen_sf"/>
</dbReference>
<dbReference type="GO" id="GO:0030145">
    <property type="term" value="F:manganese ion binding"/>
    <property type="evidence" value="ECO:0007669"/>
    <property type="project" value="InterPro"/>
</dbReference>
<protein>
    <submittedName>
        <fullName evidence="3">L-fucose isomerase</fullName>
    </submittedName>
</protein>